<keyword evidence="1" id="KW-0472">Membrane</keyword>
<evidence type="ECO:0000313" key="3">
    <source>
        <dbReference type="Proteomes" id="UP000078343"/>
    </source>
</evidence>
<proteinExistence type="predicted"/>
<dbReference type="Proteomes" id="UP000078343">
    <property type="component" value="Unassembled WGS sequence"/>
</dbReference>
<keyword evidence="3" id="KW-1185">Reference proteome</keyword>
<evidence type="ECO:0000313" key="2">
    <source>
        <dbReference type="EMBL" id="OAP59992.1"/>
    </source>
</evidence>
<dbReference type="EMBL" id="LVYI01000004">
    <property type="protein sequence ID" value="OAP59992.1"/>
    <property type="molecule type" value="Genomic_DNA"/>
</dbReference>
<gene>
    <name evidence="2" type="ORF">AYL99_04994</name>
</gene>
<dbReference type="GeneID" id="30009162"/>
<organism evidence="2 3">
    <name type="scientific">Fonsecaea erecta</name>
    <dbReference type="NCBI Taxonomy" id="1367422"/>
    <lineage>
        <taxon>Eukaryota</taxon>
        <taxon>Fungi</taxon>
        <taxon>Dikarya</taxon>
        <taxon>Ascomycota</taxon>
        <taxon>Pezizomycotina</taxon>
        <taxon>Eurotiomycetes</taxon>
        <taxon>Chaetothyriomycetidae</taxon>
        <taxon>Chaetothyriales</taxon>
        <taxon>Herpotrichiellaceae</taxon>
        <taxon>Fonsecaea</taxon>
    </lineage>
</organism>
<keyword evidence="1" id="KW-0812">Transmembrane</keyword>
<sequence>MRALTLFAGLLTQLQRRDTYDDGQYTQVVQATSWSYSPSYYTSYLSTEIITITSYIPCPVLTSYTTVYKCSSCGGGSTAQTTCKPKLCATSIYDVVEATTTPFAPGEYAIAYVTSYAGAQALTTSIPASWCTAYEQLDYTGIDCQTLPVCGGATGGLTCEAKPCTTCIDEDGDGSYETLTEGTQYFFTEFARLTVNGQVTSTPASLCDLLTIPTPWYVQPTLACGYGGDDDDDDSGADQGGQVITYTYTTNGATIVVATSIPSHGGALHLTGSGGGARVGGELGRTVVFWLWVGSALVAGVGMIIL</sequence>
<dbReference type="RefSeq" id="XP_018693359.1">
    <property type="nucleotide sequence ID" value="XM_018836506.1"/>
</dbReference>
<comment type="caution">
    <text evidence="2">The sequence shown here is derived from an EMBL/GenBank/DDBJ whole genome shotgun (WGS) entry which is preliminary data.</text>
</comment>
<accession>A0A178ZJZ0</accession>
<name>A0A178ZJZ0_9EURO</name>
<feature type="transmembrane region" description="Helical" evidence="1">
    <location>
        <begin position="287"/>
        <end position="305"/>
    </location>
</feature>
<dbReference type="AlphaFoldDB" id="A0A178ZJZ0"/>
<keyword evidence="1" id="KW-1133">Transmembrane helix</keyword>
<evidence type="ECO:0000256" key="1">
    <source>
        <dbReference type="SAM" id="Phobius"/>
    </source>
</evidence>
<reference evidence="2 3" key="1">
    <citation type="submission" date="2016-04" db="EMBL/GenBank/DDBJ databases">
        <title>Draft genome of Fonsecaea erecta CBS 125763.</title>
        <authorList>
            <person name="Weiss V.A."/>
            <person name="Vicente V.A."/>
            <person name="Raittz R.T."/>
            <person name="Moreno L.F."/>
            <person name="De Souza E.M."/>
            <person name="Pedrosa F.O."/>
            <person name="Steffens M.B."/>
            <person name="Faoro H."/>
            <person name="Tadra-Sfeir M.Z."/>
            <person name="Najafzadeh M.J."/>
            <person name="Felipe M.S."/>
            <person name="Teixeira M."/>
            <person name="Sun J."/>
            <person name="Xi L."/>
            <person name="Gomes R."/>
            <person name="De Azevedo C.M."/>
            <person name="Salgado C.G."/>
            <person name="Da Silva M.B."/>
            <person name="Nascimento M.F."/>
            <person name="Queiroz-Telles F."/>
            <person name="Attili D.S."/>
            <person name="Gorbushina A."/>
        </authorList>
    </citation>
    <scope>NUCLEOTIDE SEQUENCE [LARGE SCALE GENOMIC DNA]</scope>
    <source>
        <strain evidence="2 3">CBS 125763</strain>
    </source>
</reference>
<protein>
    <submittedName>
        <fullName evidence="2">Uncharacterized protein</fullName>
    </submittedName>
</protein>
<dbReference type="OrthoDB" id="4141765at2759"/>